<sequence>MVFSSLIFCTVFLPLCLLVYYGVPKVLCGGTEGRIIVSNYILLVFSLIFYAFGGVKYLLLIALVILVNWGAGFLCSKESHGDGLRRVGLIGAILCDMGLLFFFKYFNLFVATIENLFYAGELTDAERTAGVLSGTGTGALGIPEIILPVGISFFTFQALSYVIDVYKDDVDVQTNPFYFALYISCFPQLIAGPIVHYKDIAGQLTDRSVGSYEFAEGIKRFCFGLSKKVLIANTLASVVDKIWDMDISQLDCTVAWLGAFCYSFQIYFDFSGYSDMAIGLGKMFGFDFKENFNHPYRSESIREFWRRWHISLSTWFRDYVYIPLGGSRCSAVKMYFNIFVVFLLTGIWHGANWTFLVWGVVYGILLILERLFLGKLLEKNPIKFFNRLLIFIIVTLLWVVFRANTIMAAATYISRMFVGGFRPLNLLNYLSGMSVITFVFACLFGGFVQAHMSVKAVKGNAFVCLGLLLLSLLFLVNNTYNPFIYYQF</sequence>
<evidence type="ECO:0000256" key="1">
    <source>
        <dbReference type="ARBA" id="ARBA00004651"/>
    </source>
</evidence>
<evidence type="ECO:0000256" key="4">
    <source>
        <dbReference type="ARBA" id="ARBA00022692"/>
    </source>
</evidence>
<keyword evidence="7" id="KW-0808">Transferase</keyword>
<dbReference type="PIRSF" id="PIRSF500217">
    <property type="entry name" value="AlgI"/>
    <property type="match status" value="1"/>
</dbReference>
<dbReference type="GO" id="GO:0042121">
    <property type="term" value="P:alginic acid biosynthetic process"/>
    <property type="evidence" value="ECO:0007669"/>
    <property type="project" value="InterPro"/>
</dbReference>
<dbReference type="GO" id="GO:0016746">
    <property type="term" value="F:acyltransferase activity"/>
    <property type="evidence" value="ECO:0007669"/>
    <property type="project" value="UniProtKB-KW"/>
</dbReference>
<feature type="transmembrane region" description="Helical" evidence="8">
    <location>
        <begin position="426"/>
        <end position="448"/>
    </location>
</feature>
<dbReference type="InterPro" id="IPR004299">
    <property type="entry name" value="MBOAT_fam"/>
</dbReference>
<evidence type="ECO:0000256" key="3">
    <source>
        <dbReference type="ARBA" id="ARBA00022475"/>
    </source>
</evidence>
<feature type="transmembrane region" description="Helical" evidence="8">
    <location>
        <begin position="334"/>
        <end position="351"/>
    </location>
</feature>
<feature type="transmembrane region" description="Helical" evidence="8">
    <location>
        <begin position="58"/>
        <end position="75"/>
    </location>
</feature>
<evidence type="ECO:0000256" key="8">
    <source>
        <dbReference type="SAM" id="Phobius"/>
    </source>
</evidence>
<feature type="transmembrane region" description="Helical" evidence="8">
    <location>
        <begin position="389"/>
        <end position="414"/>
    </location>
</feature>
<dbReference type="Proteomes" id="UP000327030">
    <property type="component" value="Chromosome 1"/>
</dbReference>
<accession>A0A5P6VQK5</accession>
<keyword evidence="5 8" id="KW-1133">Transmembrane helix</keyword>
<dbReference type="AlphaFoldDB" id="A0A5P6VQK5"/>
<proteinExistence type="inferred from homology"/>
<comment type="subcellular location">
    <subcellularLocation>
        <location evidence="1">Cell membrane</location>
        <topology evidence="1">Multi-pass membrane protein</topology>
    </subcellularLocation>
</comment>
<keyword evidence="3 7" id="KW-1003">Cell membrane</keyword>
<feature type="transmembrane region" description="Helical" evidence="8">
    <location>
        <begin position="35"/>
        <end position="52"/>
    </location>
</feature>
<keyword evidence="4 8" id="KW-0812">Transmembrane</keyword>
<dbReference type="InterPro" id="IPR051085">
    <property type="entry name" value="MB_O-acyltransferase"/>
</dbReference>
<feature type="transmembrane region" description="Helical" evidence="8">
    <location>
        <begin position="357"/>
        <end position="377"/>
    </location>
</feature>
<evidence type="ECO:0000256" key="5">
    <source>
        <dbReference type="ARBA" id="ARBA00022989"/>
    </source>
</evidence>
<dbReference type="InterPro" id="IPR028362">
    <property type="entry name" value="AlgI"/>
</dbReference>
<keyword evidence="6 7" id="KW-0472">Membrane</keyword>
<evidence type="ECO:0000313" key="10">
    <source>
        <dbReference type="Proteomes" id="UP000327030"/>
    </source>
</evidence>
<feature type="transmembrane region" description="Helical" evidence="8">
    <location>
        <begin position="460"/>
        <end position="480"/>
    </location>
</feature>
<reference evidence="10" key="1">
    <citation type="submission" date="2019-08" db="EMBL/GenBank/DDBJ databases">
        <title>Complete Genome Sequence of the Polysaccharide-Degrading Rumen Bacterium Pseudobutyrivibrio xylanivorans MA3014.</title>
        <authorList>
            <person name="Palevich N."/>
            <person name="Maclean P.H."/>
            <person name="Kelly W.J."/>
            <person name="Leahy S.C."/>
            <person name="Rakonjac J."/>
            <person name="Attwood G.T."/>
        </authorList>
    </citation>
    <scope>NUCLEOTIDE SEQUENCE [LARGE SCALE GENOMIC DNA]</scope>
    <source>
        <strain evidence="10">MA3014</strain>
    </source>
</reference>
<name>A0A5P6VQK5_PSEXY</name>
<dbReference type="PANTHER" id="PTHR13285:SF18">
    <property type="entry name" value="PROTEIN-CYSTEINE N-PALMITOYLTRANSFERASE RASP"/>
    <property type="match status" value="1"/>
</dbReference>
<dbReference type="InterPro" id="IPR024194">
    <property type="entry name" value="Ac/AlaTfrase_AlgI/DltB"/>
</dbReference>
<evidence type="ECO:0000256" key="2">
    <source>
        <dbReference type="ARBA" id="ARBA00010323"/>
    </source>
</evidence>
<keyword evidence="7" id="KW-0012">Acyltransferase</keyword>
<protein>
    <submittedName>
        <fullName evidence="9">MBOAT family protein</fullName>
    </submittedName>
</protein>
<evidence type="ECO:0000256" key="7">
    <source>
        <dbReference type="PIRNR" id="PIRNR016636"/>
    </source>
</evidence>
<dbReference type="PANTHER" id="PTHR13285">
    <property type="entry name" value="ACYLTRANSFERASE"/>
    <property type="match status" value="1"/>
</dbReference>
<evidence type="ECO:0000256" key="6">
    <source>
        <dbReference type="ARBA" id="ARBA00023136"/>
    </source>
</evidence>
<organism evidence="9 10">
    <name type="scientific">Pseudobutyrivibrio xylanivorans</name>
    <dbReference type="NCBI Taxonomy" id="185007"/>
    <lineage>
        <taxon>Bacteria</taxon>
        <taxon>Bacillati</taxon>
        <taxon>Bacillota</taxon>
        <taxon>Clostridia</taxon>
        <taxon>Lachnospirales</taxon>
        <taxon>Lachnospiraceae</taxon>
        <taxon>Pseudobutyrivibrio</taxon>
    </lineage>
</organism>
<feature type="transmembrane region" description="Helical" evidence="8">
    <location>
        <begin position="177"/>
        <end position="197"/>
    </location>
</feature>
<dbReference type="PIRSF" id="PIRSF016636">
    <property type="entry name" value="AlgI_DltB"/>
    <property type="match status" value="1"/>
</dbReference>
<dbReference type="KEGG" id="pxv:FXF36_08415"/>
<gene>
    <name evidence="9" type="ORF">FXF36_08415</name>
</gene>
<dbReference type="EMBL" id="CP043028">
    <property type="protein sequence ID" value="QFJ54877.1"/>
    <property type="molecule type" value="Genomic_DNA"/>
</dbReference>
<comment type="similarity">
    <text evidence="2 7">Belongs to the membrane-bound acyltransferase family.</text>
</comment>
<dbReference type="GO" id="GO:0005886">
    <property type="term" value="C:plasma membrane"/>
    <property type="evidence" value="ECO:0007669"/>
    <property type="project" value="UniProtKB-SubCell"/>
</dbReference>
<dbReference type="Pfam" id="PF03062">
    <property type="entry name" value="MBOAT"/>
    <property type="match status" value="1"/>
</dbReference>
<evidence type="ECO:0000313" key="9">
    <source>
        <dbReference type="EMBL" id="QFJ54877.1"/>
    </source>
</evidence>
<feature type="transmembrane region" description="Helical" evidence="8">
    <location>
        <begin position="6"/>
        <end position="23"/>
    </location>
</feature>
<feature type="transmembrane region" description="Helical" evidence="8">
    <location>
        <begin position="87"/>
        <end position="106"/>
    </location>
</feature>
<dbReference type="OrthoDB" id="9805788at2"/>